<dbReference type="GO" id="GO:0006582">
    <property type="term" value="P:melanin metabolic process"/>
    <property type="evidence" value="ECO:0007669"/>
    <property type="project" value="UniProtKB-ARBA"/>
</dbReference>
<feature type="domain" description="Hemocyanin C-terminal" evidence="7">
    <location>
        <begin position="514"/>
        <end position="645"/>
    </location>
</feature>
<dbReference type="Proteomes" id="UP000094527">
    <property type="component" value="Unassembled WGS sequence"/>
</dbReference>
<dbReference type="SUPFAM" id="SSF81296">
    <property type="entry name" value="E set domains"/>
    <property type="match status" value="1"/>
</dbReference>
<organism evidence="8 9">
    <name type="scientific">Orchesella cincta</name>
    <name type="common">Springtail</name>
    <name type="synonym">Podura cincta</name>
    <dbReference type="NCBI Taxonomy" id="48709"/>
    <lineage>
        <taxon>Eukaryota</taxon>
        <taxon>Metazoa</taxon>
        <taxon>Ecdysozoa</taxon>
        <taxon>Arthropoda</taxon>
        <taxon>Hexapoda</taxon>
        <taxon>Collembola</taxon>
        <taxon>Entomobryomorpha</taxon>
        <taxon>Entomobryoidea</taxon>
        <taxon>Orchesellidae</taxon>
        <taxon>Orchesellinae</taxon>
        <taxon>Orchesella</taxon>
    </lineage>
</organism>
<sequence>MDYQEEIKFVCLCERIGEPLYLSPRGHGATKYLYNLPADHLQPYETQAMVELRKLIPSTTSIVEVPVYKPSVPYDLTAIQKAVPRDTFFSEMEEGHLRAADELIRILLSQPTRTDFFNACALCRDQVNPHLWVHSFIKSALKRPDMRGFRLPSVLEIMPDLFIEARPWKEAIKQATLPSRERAIIVINKDFTGTNLDPNHKVAYFMEDLGGNSHHYHWHVVNSFMAPKGSVDRKGEIFYYMHHGMLARYDSERLANGLNRVVPFDIHKDLIEEACFPKLTLQNASLNFSSRQENSILRDFNRTREPGSNLNFLTIADIRAWCDRIIEAIDAGFAIQEGGGRVDLRTEKGIDIVTNMWESNSDTPHRKYYGMPHNYGHSAFGFCHDPDYRYKSGPGVMFLPATSMRDAAFWRWHKYLDLISKRQKDYLPLYTQDNLQWTGIAVNEIHVVRGDDIRLPVALEPVNNLVTHWMQSDIELSRGLDFGRTNLNGLDSVWVRATHLQHLPFIYRIRVVPPGEHIIIQKSENSTLTVPWAQTFREIERDVQSLTRTQAMCSCGWPDHLLLPRGRVDGMPFDLFVMLTNTQIDQVASSRRQLGTLTPKGTCRDSISYCGMIDDKFPDSRPMGYPFDRPAVSDEHSKPDMFLEDFVTPTSNMGSAVVKIFHVDKTLLRGNGAPEVLRKLQVTP</sequence>
<evidence type="ECO:0000259" key="5">
    <source>
        <dbReference type="Pfam" id="PF00372"/>
    </source>
</evidence>
<dbReference type="GO" id="GO:0004503">
    <property type="term" value="F:tyrosinase activity"/>
    <property type="evidence" value="ECO:0007669"/>
    <property type="project" value="UniProtKB-ARBA"/>
</dbReference>
<keyword evidence="9" id="KW-1185">Reference proteome</keyword>
<name>A0A1D2NC10_ORCCI</name>
<gene>
    <name evidence="8" type="ORF">Ocin01_04069</name>
</gene>
<dbReference type="Gene3D" id="1.10.1280.10">
    <property type="entry name" value="Di-copper center containing domain from catechol oxidase"/>
    <property type="match status" value="1"/>
</dbReference>
<reference evidence="8 9" key="1">
    <citation type="journal article" date="2016" name="Genome Biol. Evol.">
        <title>Gene Family Evolution Reflects Adaptation to Soil Environmental Stressors in the Genome of the Collembolan Orchesella cincta.</title>
        <authorList>
            <person name="Faddeeva-Vakhrusheva A."/>
            <person name="Derks M.F."/>
            <person name="Anvar S.Y."/>
            <person name="Agamennone V."/>
            <person name="Suring W."/>
            <person name="Smit S."/>
            <person name="van Straalen N.M."/>
            <person name="Roelofs D."/>
        </authorList>
    </citation>
    <scope>NUCLEOTIDE SEQUENCE [LARGE SCALE GENOMIC DNA]</scope>
    <source>
        <tissue evidence="8">Mixed pool</tissue>
    </source>
</reference>
<dbReference type="Pfam" id="PF00372">
    <property type="entry name" value="Hemocyanin_M"/>
    <property type="match status" value="1"/>
</dbReference>
<dbReference type="Pfam" id="PF03722">
    <property type="entry name" value="Hemocyanin_N"/>
    <property type="match status" value="1"/>
</dbReference>
<dbReference type="PANTHER" id="PTHR11511">
    <property type="entry name" value="LARVAL STORAGE PROTEIN/PHENOLOXIDASE"/>
    <property type="match status" value="1"/>
</dbReference>
<evidence type="ECO:0000259" key="7">
    <source>
        <dbReference type="Pfam" id="PF03723"/>
    </source>
</evidence>
<proteinExistence type="inferred from homology"/>
<evidence type="ECO:0000259" key="6">
    <source>
        <dbReference type="Pfam" id="PF03722"/>
    </source>
</evidence>
<evidence type="ECO:0000256" key="1">
    <source>
        <dbReference type="ARBA" id="ARBA00001973"/>
    </source>
</evidence>
<dbReference type="GO" id="GO:0046872">
    <property type="term" value="F:metal ion binding"/>
    <property type="evidence" value="ECO:0007669"/>
    <property type="project" value="UniProtKB-KW"/>
</dbReference>
<dbReference type="SUPFAM" id="SSF48050">
    <property type="entry name" value="Hemocyanin, N-terminal domain"/>
    <property type="match status" value="1"/>
</dbReference>
<dbReference type="InterPro" id="IPR037020">
    <property type="entry name" value="Hemocyanin_C_sf"/>
</dbReference>
<dbReference type="InterPro" id="IPR005204">
    <property type="entry name" value="Hemocyanin_N"/>
</dbReference>
<dbReference type="AlphaFoldDB" id="A0A1D2NC10"/>
<accession>A0A1D2NC10</accession>
<evidence type="ECO:0000256" key="3">
    <source>
        <dbReference type="ARBA" id="ARBA00022723"/>
    </source>
</evidence>
<comment type="caution">
    <text evidence="8">The sequence shown here is derived from an EMBL/GenBank/DDBJ whole genome shotgun (WGS) entry which is preliminary data.</text>
</comment>
<feature type="domain" description="Hemocyanin C-terminal" evidence="7">
    <location>
        <begin position="430"/>
        <end position="511"/>
    </location>
</feature>
<dbReference type="OrthoDB" id="8119704at2759"/>
<dbReference type="PANTHER" id="PTHR11511:SF4">
    <property type="entry name" value="PHENOLOXIDASE 2-RELATED"/>
    <property type="match status" value="1"/>
</dbReference>
<evidence type="ECO:0000313" key="9">
    <source>
        <dbReference type="Proteomes" id="UP000094527"/>
    </source>
</evidence>
<dbReference type="Gene3D" id="1.20.1370.10">
    <property type="entry name" value="Hemocyanin, N-terminal domain"/>
    <property type="match status" value="1"/>
</dbReference>
<evidence type="ECO:0000256" key="4">
    <source>
        <dbReference type="ARBA" id="ARBA00023008"/>
    </source>
</evidence>
<dbReference type="SUPFAM" id="SSF48056">
    <property type="entry name" value="Di-copper centre-containing domain"/>
    <property type="match status" value="1"/>
</dbReference>
<dbReference type="OMA" id="CKKVQRR"/>
<keyword evidence="3" id="KW-0479">Metal-binding</keyword>
<dbReference type="InterPro" id="IPR008922">
    <property type="entry name" value="Di-copper_centre_dom_sf"/>
</dbReference>
<dbReference type="InterPro" id="IPR005203">
    <property type="entry name" value="Hemocyanin_C"/>
</dbReference>
<dbReference type="InterPro" id="IPR013788">
    <property type="entry name" value="Hemocyanin/hexamerin"/>
</dbReference>
<dbReference type="InterPro" id="IPR014756">
    <property type="entry name" value="Ig_E-set"/>
</dbReference>
<dbReference type="Gene3D" id="2.60.40.1520">
    <property type="entry name" value="Hemocyanin, C-terminal domain"/>
    <property type="match status" value="2"/>
</dbReference>
<protein>
    <submittedName>
        <fullName evidence="8">Phenoloxidase 2</fullName>
    </submittedName>
</protein>
<dbReference type="InterPro" id="IPR036697">
    <property type="entry name" value="Hemocyanin_N_sf"/>
</dbReference>
<comment type="similarity">
    <text evidence="2">Belongs to the tyrosinase family.</text>
</comment>
<feature type="domain" description="Hemocyanin N-terminal" evidence="6">
    <location>
        <begin position="74"/>
        <end position="148"/>
    </location>
</feature>
<dbReference type="InterPro" id="IPR000896">
    <property type="entry name" value="Hemocyanin/hexamerin_mid_dom"/>
</dbReference>
<evidence type="ECO:0000256" key="2">
    <source>
        <dbReference type="ARBA" id="ARBA00009928"/>
    </source>
</evidence>
<keyword evidence="4" id="KW-0186">Copper</keyword>
<comment type="cofactor">
    <cofactor evidence="1">
        <name>Cu(2+)</name>
        <dbReference type="ChEBI" id="CHEBI:29036"/>
    </cofactor>
</comment>
<dbReference type="STRING" id="48709.A0A1D2NC10"/>
<feature type="domain" description="Hemocyanin middle" evidence="5">
    <location>
        <begin position="154"/>
        <end position="417"/>
    </location>
</feature>
<dbReference type="EMBL" id="LJIJ01000103">
    <property type="protein sequence ID" value="ODN02615.1"/>
    <property type="molecule type" value="Genomic_DNA"/>
</dbReference>
<evidence type="ECO:0000313" key="8">
    <source>
        <dbReference type="EMBL" id="ODN02615.1"/>
    </source>
</evidence>
<dbReference type="Pfam" id="PF03723">
    <property type="entry name" value="Hemocyanin_C"/>
    <property type="match status" value="2"/>
</dbReference>
<dbReference type="PRINTS" id="PR00187">
    <property type="entry name" value="HAEMOCYANIN"/>
</dbReference>